<organism evidence="2">
    <name type="scientific">marine sediment metagenome</name>
    <dbReference type="NCBI Taxonomy" id="412755"/>
    <lineage>
        <taxon>unclassified sequences</taxon>
        <taxon>metagenomes</taxon>
        <taxon>ecological metagenomes</taxon>
    </lineage>
</organism>
<feature type="region of interest" description="Disordered" evidence="1">
    <location>
        <begin position="98"/>
        <end position="119"/>
    </location>
</feature>
<evidence type="ECO:0000313" key="2">
    <source>
        <dbReference type="EMBL" id="GAG31359.1"/>
    </source>
</evidence>
<protein>
    <submittedName>
        <fullName evidence="2">Uncharacterized protein</fullName>
    </submittedName>
</protein>
<name>X0WK44_9ZZZZ</name>
<gene>
    <name evidence="2" type="ORF">S01H1_70169</name>
</gene>
<dbReference type="EMBL" id="BARS01046640">
    <property type="protein sequence ID" value="GAG31359.1"/>
    <property type="molecule type" value="Genomic_DNA"/>
</dbReference>
<feature type="non-terminal residue" evidence="2">
    <location>
        <position position="1"/>
    </location>
</feature>
<evidence type="ECO:0000256" key="1">
    <source>
        <dbReference type="SAM" id="MobiDB-lite"/>
    </source>
</evidence>
<sequence length="246" mass="26708">TVPVELSKEELANSPAPYIIVDKNGNVIAHEGRNRAVAMEKVGIEGLGVIVIHEGLESDLLKSQKFGENQRDFQLDTTPGAVNEVTLTQDAKTDIDFTESSTGFHPDGPTTDLTSGGRPATDTAHQLVQGSNIHWSQDTAVKTGGDRSQGYVGELPGSKYTFSLFKEKGGHYTARVIDTTKEAGHPDRVEHFPGEFTLESGQQFISDMFGDTGHWTGTGNKWNGYTITETTTKGLWNIKKGEKDLG</sequence>
<reference evidence="2" key="1">
    <citation type="journal article" date="2014" name="Front. Microbiol.">
        <title>High frequency of phylogenetically diverse reductive dehalogenase-homologous genes in deep subseafloor sedimentary metagenomes.</title>
        <authorList>
            <person name="Kawai M."/>
            <person name="Futagami T."/>
            <person name="Toyoda A."/>
            <person name="Takaki Y."/>
            <person name="Nishi S."/>
            <person name="Hori S."/>
            <person name="Arai W."/>
            <person name="Tsubouchi T."/>
            <person name="Morono Y."/>
            <person name="Uchiyama I."/>
            <person name="Ito T."/>
            <person name="Fujiyama A."/>
            <person name="Inagaki F."/>
            <person name="Takami H."/>
        </authorList>
    </citation>
    <scope>NUCLEOTIDE SEQUENCE</scope>
    <source>
        <strain evidence="2">Expedition CK06-06</strain>
    </source>
</reference>
<accession>X0WK44</accession>
<dbReference type="AlphaFoldDB" id="X0WK44"/>
<proteinExistence type="predicted"/>
<comment type="caution">
    <text evidence="2">The sequence shown here is derived from an EMBL/GenBank/DDBJ whole genome shotgun (WGS) entry which is preliminary data.</text>
</comment>
<feature type="non-terminal residue" evidence="2">
    <location>
        <position position="246"/>
    </location>
</feature>